<dbReference type="AlphaFoldDB" id="A0A195BL39"/>
<evidence type="ECO:0000313" key="1">
    <source>
        <dbReference type="EMBL" id="KYM86242.1"/>
    </source>
</evidence>
<accession>A0A195BL39</accession>
<keyword evidence="2" id="KW-1185">Reference proteome</keyword>
<organism evidence="1 2">
    <name type="scientific">Atta colombica</name>
    <dbReference type="NCBI Taxonomy" id="520822"/>
    <lineage>
        <taxon>Eukaryota</taxon>
        <taxon>Metazoa</taxon>
        <taxon>Ecdysozoa</taxon>
        <taxon>Arthropoda</taxon>
        <taxon>Hexapoda</taxon>
        <taxon>Insecta</taxon>
        <taxon>Pterygota</taxon>
        <taxon>Neoptera</taxon>
        <taxon>Endopterygota</taxon>
        <taxon>Hymenoptera</taxon>
        <taxon>Apocrita</taxon>
        <taxon>Aculeata</taxon>
        <taxon>Formicoidea</taxon>
        <taxon>Formicidae</taxon>
        <taxon>Myrmicinae</taxon>
        <taxon>Atta</taxon>
    </lineage>
</organism>
<proteinExistence type="predicted"/>
<dbReference type="Proteomes" id="UP000078540">
    <property type="component" value="Unassembled WGS sequence"/>
</dbReference>
<evidence type="ECO:0000313" key="2">
    <source>
        <dbReference type="Proteomes" id="UP000078540"/>
    </source>
</evidence>
<dbReference type="EMBL" id="KQ976444">
    <property type="protein sequence ID" value="KYM86242.1"/>
    <property type="molecule type" value="Genomic_DNA"/>
</dbReference>
<protein>
    <submittedName>
        <fullName evidence="1">Uncharacterized protein</fullName>
    </submittedName>
</protein>
<gene>
    <name evidence="1" type="ORF">ALC53_04209</name>
</gene>
<name>A0A195BL39_9HYME</name>
<reference evidence="1 2" key="1">
    <citation type="submission" date="2015-09" db="EMBL/GenBank/DDBJ databases">
        <title>Atta colombica WGS genome.</title>
        <authorList>
            <person name="Nygaard S."/>
            <person name="Hu H."/>
            <person name="Boomsma J."/>
            <person name="Zhang G."/>
        </authorList>
    </citation>
    <scope>NUCLEOTIDE SEQUENCE [LARGE SCALE GENOMIC DNA]</scope>
    <source>
        <strain evidence="1">Treedump-2</strain>
        <tissue evidence="1">Whole body</tissue>
    </source>
</reference>
<sequence length="53" mass="6100">MRSSMGSELDRVAISPARYLLSLSFDIAELRVITFNRKYLLPAPIGQSFQKRR</sequence>